<name>A0A7W7Z6Q2_9BRAD</name>
<gene>
    <name evidence="1" type="ORF">HNR60_003793</name>
</gene>
<evidence type="ECO:0000313" key="1">
    <source>
        <dbReference type="EMBL" id="MBB5049021.1"/>
    </source>
</evidence>
<proteinExistence type="predicted"/>
<protein>
    <submittedName>
        <fullName evidence="1">Uncharacterized protein</fullName>
    </submittedName>
</protein>
<organism evidence="1 2">
    <name type="scientific">Rhodopseudomonas rhenobacensis</name>
    <dbReference type="NCBI Taxonomy" id="87461"/>
    <lineage>
        <taxon>Bacteria</taxon>
        <taxon>Pseudomonadati</taxon>
        <taxon>Pseudomonadota</taxon>
        <taxon>Alphaproteobacteria</taxon>
        <taxon>Hyphomicrobiales</taxon>
        <taxon>Nitrobacteraceae</taxon>
        <taxon>Rhodopseudomonas</taxon>
    </lineage>
</organism>
<dbReference type="Proteomes" id="UP000542353">
    <property type="component" value="Unassembled WGS sequence"/>
</dbReference>
<dbReference type="EMBL" id="JACHIH010000029">
    <property type="protein sequence ID" value="MBB5049021.1"/>
    <property type="molecule type" value="Genomic_DNA"/>
</dbReference>
<comment type="caution">
    <text evidence="1">The sequence shown here is derived from an EMBL/GenBank/DDBJ whole genome shotgun (WGS) entry which is preliminary data.</text>
</comment>
<evidence type="ECO:0000313" key="2">
    <source>
        <dbReference type="Proteomes" id="UP000542353"/>
    </source>
</evidence>
<accession>A0A7W7Z6Q2</accession>
<dbReference type="AlphaFoldDB" id="A0A7W7Z6Q2"/>
<keyword evidence="2" id="KW-1185">Reference proteome</keyword>
<reference evidence="1 2" key="1">
    <citation type="submission" date="2020-08" db="EMBL/GenBank/DDBJ databases">
        <title>Genomic Encyclopedia of Type Strains, Phase IV (KMG-IV): sequencing the most valuable type-strain genomes for metagenomic binning, comparative biology and taxonomic classification.</title>
        <authorList>
            <person name="Goeker M."/>
        </authorList>
    </citation>
    <scope>NUCLEOTIDE SEQUENCE [LARGE SCALE GENOMIC DNA]</scope>
    <source>
        <strain evidence="1 2">DSM 12706</strain>
    </source>
</reference>
<sequence length="37" mass="4012">MKMSHFANFLIILVGGAAQEVASAVRRGLRGRDARPD</sequence>